<protein>
    <submittedName>
        <fullName evidence="9">Intramembrane serine protease GlpG</fullName>
    </submittedName>
</protein>
<feature type="transmembrane region" description="Helical" evidence="7">
    <location>
        <begin position="181"/>
        <end position="198"/>
    </location>
</feature>
<keyword evidence="9" id="KW-0645">Protease</keyword>
<dbReference type="RefSeq" id="WP_065238646.1">
    <property type="nucleotide sequence ID" value="NZ_JTJM01000007.1"/>
</dbReference>
<name>A0A1A7NTL9_9PAST</name>
<feature type="transmembrane region" description="Helical" evidence="7">
    <location>
        <begin position="261"/>
        <end position="280"/>
    </location>
</feature>
<keyword evidence="5 7" id="KW-1133">Transmembrane helix</keyword>
<organism evidence="9 10">
    <name type="scientific">Gallibacterium genomosp. 3</name>
    <dbReference type="NCBI Taxonomy" id="505345"/>
    <lineage>
        <taxon>Bacteria</taxon>
        <taxon>Pseudomonadati</taxon>
        <taxon>Pseudomonadota</taxon>
        <taxon>Gammaproteobacteria</taxon>
        <taxon>Pasteurellales</taxon>
        <taxon>Pasteurellaceae</taxon>
        <taxon>Gallibacterium</taxon>
    </lineage>
</organism>
<reference evidence="9 10" key="1">
    <citation type="submission" date="2014-11" db="EMBL/GenBank/DDBJ databases">
        <title>Pan-genome of Gallibacterium spp.</title>
        <authorList>
            <person name="Kudirkiene E."/>
            <person name="Bojesen A.M."/>
        </authorList>
    </citation>
    <scope>NUCLEOTIDE SEQUENCE [LARGE SCALE GENOMIC DNA]</scope>
    <source>
        <strain evidence="9 10">F151</strain>
    </source>
</reference>
<dbReference type="SUPFAM" id="SSF144091">
    <property type="entry name" value="Rhomboid-like"/>
    <property type="match status" value="1"/>
</dbReference>
<evidence type="ECO:0000256" key="3">
    <source>
        <dbReference type="ARBA" id="ARBA00022519"/>
    </source>
</evidence>
<feature type="transmembrane region" description="Helical" evidence="7">
    <location>
        <begin position="233"/>
        <end position="255"/>
    </location>
</feature>
<keyword evidence="4 7" id="KW-0812">Transmembrane</keyword>
<dbReference type="PATRIC" id="fig|505345.7.peg.270"/>
<dbReference type="GO" id="GO:0016020">
    <property type="term" value="C:membrane"/>
    <property type="evidence" value="ECO:0007669"/>
    <property type="project" value="UniProtKB-SubCell"/>
</dbReference>
<evidence type="ECO:0000256" key="2">
    <source>
        <dbReference type="ARBA" id="ARBA00022475"/>
    </source>
</evidence>
<dbReference type="EMBL" id="JTJM01000007">
    <property type="protein sequence ID" value="OBW93572.1"/>
    <property type="molecule type" value="Genomic_DNA"/>
</dbReference>
<comment type="caution">
    <text evidence="9">The sequence shown here is derived from an EMBL/GenBank/DDBJ whole genome shotgun (WGS) entry which is preliminary data.</text>
</comment>
<evidence type="ECO:0000259" key="8">
    <source>
        <dbReference type="Pfam" id="PF01694"/>
    </source>
</evidence>
<dbReference type="PANTHER" id="PTHR43066">
    <property type="entry name" value="RHOMBOID-RELATED PROTEIN"/>
    <property type="match status" value="1"/>
</dbReference>
<dbReference type="InterPro" id="IPR027267">
    <property type="entry name" value="AH/BAR_dom_sf"/>
</dbReference>
<dbReference type="Pfam" id="PF01694">
    <property type="entry name" value="Rhomboid"/>
    <property type="match status" value="1"/>
</dbReference>
<feature type="domain" description="Peptidase S54 rhomboid" evidence="8">
    <location>
        <begin position="142"/>
        <end position="274"/>
    </location>
</feature>
<dbReference type="InterPro" id="IPR035952">
    <property type="entry name" value="Rhomboid-like_sf"/>
</dbReference>
<evidence type="ECO:0000256" key="5">
    <source>
        <dbReference type="ARBA" id="ARBA00022989"/>
    </source>
</evidence>
<dbReference type="GO" id="GO:0004252">
    <property type="term" value="F:serine-type endopeptidase activity"/>
    <property type="evidence" value="ECO:0007669"/>
    <property type="project" value="InterPro"/>
</dbReference>
<feature type="transmembrane region" description="Helical" evidence="7">
    <location>
        <begin position="105"/>
        <end position="123"/>
    </location>
</feature>
<feature type="transmembrane region" description="Helical" evidence="7">
    <location>
        <begin position="143"/>
        <end position="169"/>
    </location>
</feature>
<dbReference type="Proteomes" id="UP000243558">
    <property type="component" value="Unassembled WGS sequence"/>
</dbReference>
<keyword evidence="6 7" id="KW-0472">Membrane</keyword>
<evidence type="ECO:0000313" key="9">
    <source>
        <dbReference type="EMBL" id="OBW93572.1"/>
    </source>
</evidence>
<evidence type="ECO:0000256" key="7">
    <source>
        <dbReference type="SAM" id="Phobius"/>
    </source>
</evidence>
<feature type="transmembrane region" description="Helical" evidence="7">
    <location>
        <begin position="204"/>
        <end position="221"/>
    </location>
</feature>
<dbReference type="AlphaFoldDB" id="A0A1A7NTL9"/>
<dbReference type="OrthoDB" id="9778341at2"/>
<proteinExistence type="predicted"/>
<evidence type="ECO:0000256" key="6">
    <source>
        <dbReference type="ARBA" id="ARBA00023136"/>
    </source>
</evidence>
<dbReference type="SUPFAM" id="SSF103657">
    <property type="entry name" value="BAR/IMD domain-like"/>
    <property type="match status" value="1"/>
</dbReference>
<keyword evidence="3" id="KW-0997">Cell inner membrane</keyword>
<evidence type="ECO:0000256" key="1">
    <source>
        <dbReference type="ARBA" id="ARBA00004141"/>
    </source>
</evidence>
<keyword evidence="10" id="KW-1185">Reference proteome</keyword>
<sequence length="285" mass="32813">MHYLFSSTQIALAKRFQQIIQQQYQYQIEIQQENEYFHLFLVEDSPQVIEQIQPIAERFIQNPNDAEFNQVEWQSGTTLSFKQIITPFSHILTQLHWQQILSAKFTFLITLLCVGIYGGTLVNSEEIFIYFHFPESPFQVAEIWRYLSHTLVHLSFAHLLFNLLWWWIFAGLIERYQGIKTILFIYLFSGIVSGFAQYFASGPAFFGLSGVVYAVLGYVWVESKFDRSKRFVVPAGFSLFLIIGIISGFFSPLIGLSMGNSAHIAGLLSGCFLAGVNIFYHKHKS</sequence>
<dbReference type="GO" id="GO:0006508">
    <property type="term" value="P:proteolysis"/>
    <property type="evidence" value="ECO:0007669"/>
    <property type="project" value="UniProtKB-KW"/>
</dbReference>
<keyword evidence="2" id="KW-1003">Cell membrane</keyword>
<evidence type="ECO:0000313" key="10">
    <source>
        <dbReference type="Proteomes" id="UP000243558"/>
    </source>
</evidence>
<evidence type="ECO:0000256" key="4">
    <source>
        <dbReference type="ARBA" id="ARBA00022692"/>
    </source>
</evidence>
<keyword evidence="9" id="KW-0378">Hydrolase</keyword>
<dbReference type="Gene3D" id="1.20.1540.10">
    <property type="entry name" value="Rhomboid-like"/>
    <property type="match status" value="1"/>
</dbReference>
<gene>
    <name evidence="9" type="ORF">QV01_01335</name>
</gene>
<dbReference type="InterPro" id="IPR022764">
    <property type="entry name" value="Peptidase_S54_rhomboid_dom"/>
</dbReference>
<comment type="subcellular location">
    <subcellularLocation>
        <location evidence="1">Membrane</location>
        <topology evidence="1">Multi-pass membrane protein</topology>
    </subcellularLocation>
</comment>
<dbReference type="PANTHER" id="PTHR43066:SF26">
    <property type="entry name" value="RHOMBOID PROTEASE GLPG"/>
    <property type="match status" value="1"/>
</dbReference>
<accession>A0A1A7NTL9</accession>